<comment type="subcellular location">
    <subcellularLocation>
        <location evidence="1 7">Nucleus</location>
    </subcellularLocation>
</comment>
<dbReference type="PANTHER" id="PTHR35041">
    <property type="entry name" value="MEDIATOR OF RNA POLYMERASE II TRANSCRIPTION SUBUNIT 1"/>
    <property type="match status" value="1"/>
</dbReference>
<comment type="caution">
    <text evidence="9">The sequence shown here is derived from an EMBL/GenBank/DDBJ whole genome shotgun (WGS) entry which is preliminary data.</text>
</comment>
<gene>
    <name evidence="9" type="ORF">QG37_04848</name>
</gene>
<keyword evidence="6 7" id="KW-0539">Nucleus</keyword>
<dbReference type="VEuPathDB" id="FungiDB:CJI96_0002163"/>
<dbReference type="InterPro" id="IPR019680">
    <property type="entry name" value="Mediator_Med1"/>
</dbReference>
<dbReference type="Proteomes" id="UP000037122">
    <property type="component" value="Unassembled WGS sequence"/>
</dbReference>
<keyword evidence="3 7" id="KW-0805">Transcription regulation</keyword>
<evidence type="ECO:0000256" key="1">
    <source>
        <dbReference type="ARBA" id="ARBA00004123"/>
    </source>
</evidence>
<comment type="function">
    <text evidence="7">Component of the Mediator complex, a coactivator involved in the regulated transcription of nearly all RNA polymerase II-dependent genes. Mediator functions as a bridge to convey information from gene-specific regulatory proteins to the basal RNA polymerase II transcription machinery. Mediator is recruited to promoters by direct interactions with regulatory proteins and serves as a scaffold for the assembly of a functional preinitiation complex with RNA polymerase II and the general transcription factors.</text>
</comment>
<reference evidence="10" key="1">
    <citation type="journal article" date="2015" name="BMC Genomics">
        <title>Draft genome of a commonly misdiagnosed multidrug resistant pathogen Candida auris.</title>
        <authorList>
            <person name="Chatterjee S."/>
            <person name="Alampalli S.V."/>
            <person name="Nageshan R.K."/>
            <person name="Chettiar S.T."/>
            <person name="Joshi S."/>
            <person name="Tatu U.S."/>
        </authorList>
    </citation>
    <scope>NUCLEOTIDE SEQUENCE [LARGE SCALE GENOMIC DNA]</scope>
    <source>
        <strain evidence="10">6684</strain>
    </source>
</reference>
<evidence type="ECO:0000313" key="10">
    <source>
        <dbReference type="Proteomes" id="UP000037122"/>
    </source>
</evidence>
<evidence type="ECO:0000256" key="5">
    <source>
        <dbReference type="ARBA" id="ARBA00023163"/>
    </source>
</evidence>
<accession>A0A0L0NWA6</accession>
<dbReference type="VEuPathDB" id="FungiDB:QG37_04848"/>
<proteinExistence type="inferred from homology"/>
<dbReference type="Pfam" id="PF10744">
    <property type="entry name" value="Med1"/>
    <property type="match status" value="1"/>
</dbReference>
<protein>
    <recommendedName>
        <fullName evidence="7">Mediator of RNA polymerase II transcription subunit 1</fullName>
    </recommendedName>
    <alternativeName>
        <fullName evidence="7">Mediator complex subunit 1</fullName>
    </alternativeName>
</protein>
<feature type="domain" description="Mediator complex subunit Med1" evidence="8">
    <location>
        <begin position="7"/>
        <end position="404"/>
    </location>
</feature>
<dbReference type="AlphaFoldDB" id="A0A0L0NWA6"/>
<comment type="similarity">
    <text evidence="2 7">Belongs to the Mediator complex subunit 1 family.</text>
</comment>
<dbReference type="PANTHER" id="PTHR35041:SF4">
    <property type="entry name" value="MEDIATOR OF RNA POLYMERASE II TRANSCRIPTION SUBUNIT 1"/>
    <property type="match status" value="1"/>
</dbReference>
<evidence type="ECO:0000256" key="6">
    <source>
        <dbReference type="ARBA" id="ARBA00023242"/>
    </source>
</evidence>
<dbReference type="VEuPathDB" id="FungiDB:CJJ09_000475"/>
<keyword evidence="4 7" id="KW-0010">Activator</keyword>
<evidence type="ECO:0000256" key="3">
    <source>
        <dbReference type="ARBA" id="ARBA00023015"/>
    </source>
</evidence>
<evidence type="ECO:0000313" key="9">
    <source>
        <dbReference type="EMBL" id="KND98319.1"/>
    </source>
</evidence>
<dbReference type="EMBL" id="LGST01000033">
    <property type="protein sequence ID" value="KND98319.1"/>
    <property type="molecule type" value="Genomic_DNA"/>
</dbReference>
<sequence>MASYLHESLKLLYDYLENFNISLDLIQRLAQFLKLDTFIDSEVQDPQTKQSVKRLSIAGSLLLVDIDFIDSHTVTKVALALGNHSTSAVSSAHSEENAVISTTKVDDTTVVRVNFLEANFVSFLNIRNDNDASVAENILKENLRGPKLGKFPLNLKYLANLDRLSPPEGDLVLYLDNIAKYLEVVHMQECKLRPEDEDIRSGQSSIIGKLMYNDTQSLELGVFLQFWKTKNRTKSSQYNEVIEHQTYVGRLSVIESEGPNRDYLKEATKSLWEPRDQENASLEYKITFDDEKHLPKGVSVCGPNNKQWELQFNLNHPVYLPREIIDYLGFDKYEVANDTDLKEVFDKIIEFGSVDLMSELKNLRVQLDLKGFSDYIPLTSVSLPSLNSIAKLLPSLRNHILLSTWITEIAELPDCCITDATETEAKKQKDVHPELAEEEVLRLNAMTESNAYVGVQVLDSNANTDVEDFFKQEDEDENMDKDNIESEAATPQPQAPFVKLQLNDIDFSSRLLDLQFSISGRMESGSPIEGSFKLQNGAFIKAEDDKMEVSKTKSFIDALELSEDLLQVLENAN</sequence>
<keyword evidence="5 7" id="KW-0804">Transcription</keyword>
<organism evidence="9 10">
    <name type="scientific">Candidozyma auris</name>
    <name type="common">Yeast</name>
    <name type="synonym">Candida auris</name>
    <dbReference type="NCBI Taxonomy" id="498019"/>
    <lineage>
        <taxon>Eukaryota</taxon>
        <taxon>Fungi</taxon>
        <taxon>Dikarya</taxon>
        <taxon>Ascomycota</taxon>
        <taxon>Saccharomycotina</taxon>
        <taxon>Pichiomycetes</taxon>
        <taxon>Metschnikowiaceae</taxon>
        <taxon>Candidozyma</taxon>
    </lineage>
</organism>
<dbReference type="VEuPathDB" id="FungiDB:CJJ07_002682"/>
<evidence type="ECO:0000256" key="4">
    <source>
        <dbReference type="ARBA" id="ARBA00023159"/>
    </source>
</evidence>
<dbReference type="VEuPathDB" id="FungiDB:B9J08_003630"/>
<evidence type="ECO:0000256" key="7">
    <source>
        <dbReference type="RuleBase" id="RU364059"/>
    </source>
</evidence>
<dbReference type="GO" id="GO:0045944">
    <property type="term" value="P:positive regulation of transcription by RNA polymerase II"/>
    <property type="evidence" value="ECO:0007669"/>
    <property type="project" value="UniProtKB-ARBA"/>
</dbReference>
<dbReference type="GO" id="GO:0016592">
    <property type="term" value="C:mediator complex"/>
    <property type="evidence" value="ECO:0007669"/>
    <property type="project" value="InterPro"/>
</dbReference>
<name>A0A0L0NWA6_CANAR</name>
<dbReference type="GO" id="GO:0003712">
    <property type="term" value="F:transcription coregulator activity"/>
    <property type="evidence" value="ECO:0007669"/>
    <property type="project" value="InterPro"/>
</dbReference>
<evidence type="ECO:0000259" key="8">
    <source>
        <dbReference type="Pfam" id="PF10744"/>
    </source>
</evidence>
<dbReference type="VEuPathDB" id="FungiDB:CJI97_003703"/>
<evidence type="ECO:0000256" key="2">
    <source>
        <dbReference type="ARBA" id="ARBA00006210"/>
    </source>
</evidence>